<dbReference type="Proteomes" id="UP001501479">
    <property type="component" value="Unassembled WGS sequence"/>
</dbReference>
<keyword evidence="1" id="KW-0808">Transferase</keyword>
<sequence>MKIRAATKADLGEVFRLELGGFGEHGYPDFFIRQALDLWPGTLLVAESEAGLVGYALGSMGEAKEQGWILSLAVDERQRGMGIGKALLQRLLAELAQRGCCEQRLTVHPNNPAAGLYRSLGFEFETEEPDYFGPGEPRQVLLRRG</sequence>
<dbReference type="CDD" id="cd04301">
    <property type="entry name" value="NAT_SF"/>
    <property type="match status" value="1"/>
</dbReference>
<keyword evidence="5" id="KW-1185">Reference proteome</keyword>
<evidence type="ECO:0000259" key="3">
    <source>
        <dbReference type="PROSITE" id="PS51186"/>
    </source>
</evidence>
<dbReference type="PANTHER" id="PTHR43420">
    <property type="entry name" value="ACETYLTRANSFERASE"/>
    <property type="match status" value="1"/>
</dbReference>
<dbReference type="SUPFAM" id="SSF55729">
    <property type="entry name" value="Acyl-CoA N-acyltransferases (Nat)"/>
    <property type="match status" value="1"/>
</dbReference>
<dbReference type="InterPro" id="IPR000182">
    <property type="entry name" value="GNAT_dom"/>
</dbReference>
<comment type="caution">
    <text evidence="4">The sequence shown here is derived from an EMBL/GenBank/DDBJ whole genome shotgun (WGS) entry which is preliminary data.</text>
</comment>
<evidence type="ECO:0000256" key="1">
    <source>
        <dbReference type="ARBA" id="ARBA00022679"/>
    </source>
</evidence>
<proteinExistence type="predicted"/>
<dbReference type="RefSeq" id="WP_344961782.1">
    <property type="nucleotide sequence ID" value="NZ_BAABDS010000004.1"/>
</dbReference>
<evidence type="ECO:0000256" key="2">
    <source>
        <dbReference type="ARBA" id="ARBA00023315"/>
    </source>
</evidence>
<dbReference type="PANTHER" id="PTHR43420:SF44">
    <property type="entry name" value="ACETYLTRANSFERASE YPEA"/>
    <property type="match status" value="1"/>
</dbReference>
<dbReference type="InterPro" id="IPR050680">
    <property type="entry name" value="YpeA/RimI_acetyltransf"/>
</dbReference>
<name>A0ABP7D731_9GAMM</name>
<gene>
    <name evidence="4" type="ORF">GCM10022421_03450</name>
</gene>
<protein>
    <submittedName>
        <fullName evidence="4">GNAT family N-acetyltransferase</fullName>
    </submittedName>
</protein>
<keyword evidence="2" id="KW-0012">Acyltransferase</keyword>
<accession>A0ABP7D731</accession>
<feature type="domain" description="N-acetyltransferase" evidence="3">
    <location>
        <begin position="1"/>
        <end position="145"/>
    </location>
</feature>
<organism evidence="4 5">
    <name type="scientific">Oceanisphaera sediminis</name>
    <dbReference type="NCBI Taxonomy" id="981381"/>
    <lineage>
        <taxon>Bacteria</taxon>
        <taxon>Pseudomonadati</taxon>
        <taxon>Pseudomonadota</taxon>
        <taxon>Gammaproteobacteria</taxon>
        <taxon>Aeromonadales</taxon>
        <taxon>Aeromonadaceae</taxon>
        <taxon>Oceanisphaera</taxon>
    </lineage>
</organism>
<reference evidence="5" key="1">
    <citation type="journal article" date="2019" name="Int. J. Syst. Evol. Microbiol.">
        <title>The Global Catalogue of Microorganisms (GCM) 10K type strain sequencing project: providing services to taxonomists for standard genome sequencing and annotation.</title>
        <authorList>
            <consortium name="The Broad Institute Genomics Platform"/>
            <consortium name="The Broad Institute Genome Sequencing Center for Infectious Disease"/>
            <person name="Wu L."/>
            <person name="Ma J."/>
        </authorList>
    </citation>
    <scope>NUCLEOTIDE SEQUENCE [LARGE SCALE GENOMIC DNA]</scope>
    <source>
        <strain evidence="5">JCM 17329</strain>
    </source>
</reference>
<dbReference type="PROSITE" id="PS51186">
    <property type="entry name" value="GNAT"/>
    <property type="match status" value="1"/>
</dbReference>
<evidence type="ECO:0000313" key="5">
    <source>
        <dbReference type="Proteomes" id="UP001501479"/>
    </source>
</evidence>
<dbReference type="EMBL" id="BAABDS010000004">
    <property type="protein sequence ID" value="GAA3700341.1"/>
    <property type="molecule type" value="Genomic_DNA"/>
</dbReference>
<dbReference type="InterPro" id="IPR016181">
    <property type="entry name" value="Acyl_CoA_acyltransferase"/>
</dbReference>
<dbReference type="Pfam" id="PF00583">
    <property type="entry name" value="Acetyltransf_1"/>
    <property type="match status" value="1"/>
</dbReference>
<dbReference type="Gene3D" id="3.40.630.30">
    <property type="match status" value="1"/>
</dbReference>
<evidence type="ECO:0000313" key="4">
    <source>
        <dbReference type="EMBL" id="GAA3700341.1"/>
    </source>
</evidence>